<dbReference type="PROSITE" id="PS51296">
    <property type="entry name" value="RIESKE"/>
    <property type="match status" value="1"/>
</dbReference>
<dbReference type="SUPFAM" id="SSF50022">
    <property type="entry name" value="ISP domain"/>
    <property type="match status" value="1"/>
</dbReference>
<name>A0A075FUY0_9EURY</name>
<proteinExistence type="predicted"/>
<dbReference type="InterPro" id="IPR036922">
    <property type="entry name" value="Rieske_2Fe-2S_sf"/>
</dbReference>
<dbReference type="GO" id="GO:0046872">
    <property type="term" value="F:metal ion binding"/>
    <property type="evidence" value="ECO:0007669"/>
    <property type="project" value="UniProtKB-KW"/>
</dbReference>
<dbReference type="InterPro" id="IPR017941">
    <property type="entry name" value="Rieske_2Fe-2S"/>
</dbReference>
<accession>A0A075FUY0</accession>
<protein>
    <recommendedName>
        <fullName evidence="7">Rieske domain-containing protein</fullName>
    </recommendedName>
</protein>
<keyword evidence="2" id="KW-0479">Metal-binding</keyword>
<reference evidence="8" key="1">
    <citation type="journal article" date="2014" name="Genome Biol. Evol.">
        <title>Pangenome evidence for extensive interdomain horizontal transfer affecting lineage core and shell genes in uncultured planktonic thaumarchaeota and euryarchaeota.</title>
        <authorList>
            <person name="Deschamps P."/>
            <person name="Zivanovic Y."/>
            <person name="Moreira D."/>
            <person name="Rodriguez-Valera F."/>
            <person name="Lopez-Garcia P."/>
        </authorList>
    </citation>
    <scope>NUCLEOTIDE SEQUENCE</scope>
</reference>
<evidence type="ECO:0000256" key="2">
    <source>
        <dbReference type="ARBA" id="ARBA00022723"/>
    </source>
</evidence>
<dbReference type="InterPro" id="IPR014349">
    <property type="entry name" value="Rieske_Fe-S_prot"/>
</dbReference>
<feature type="domain" description="Rieske" evidence="7">
    <location>
        <begin position="131"/>
        <end position="210"/>
    </location>
</feature>
<evidence type="ECO:0000313" key="8">
    <source>
        <dbReference type="EMBL" id="AIE95178.1"/>
    </source>
</evidence>
<dbReference type="InterPro" id="IPR019546">
    <property type="entry name" value="TAT_signal_bac_arc"/>
</dbReference>
<dbReference type="GO" id="GO:0051537">
    <property type="term" value="F:2 iron, 2 sulfur cluster binding"/>
    <property type="evidence" value="ECO:0007669"/>
    <property type="project" value="UniProtKB-KW"/>
</dbReference>
<dbReference type="EMBL" id="KF900443">
    <property type="protein sequence ID" value="AIE95178.1"/>
    <property type="molecule type" value="Genomic_DNA"/>
</dbReference>
<keyword evidence="4" id="KW-0411">Iron-sulfur</keyword>
<keyword evidence="5" id="KW-1015">Disulfide bond</keyword>
<organism evidence="8">
    <name type="scientific">uncultured marine group II/III euryarchaeote AD1000_59_C09</name>
    <dbReference type="NCBI Taxonomy" id="1457791"/>
    <lineage>
        <taxon>Archaea</taxon>
        <taxon>Methanobacteriati</taxon>
        <taxon>Methanobacteriota</taxon>
        <taxon>environmental samples</taxon>
    </lineage>
</organism>
<dbReference type="PROSITE" id="PS51318">
    <property type="entry name" value="TAT"/>
    <property type="match status" value="1"/>
</dbReference>
<keyword evidence="6" id="KW-0812">Transmembrane</keyword>
<dbReference type="PANTHER" id="PTHR10134">
    <property type="entry name" value="CYTOCHROME B-C1 COMPLEX SUBUNIT RIESKE, MITOCHONDRIAL"/>
    <property type="match status" value="1"/>
</dbReference>
<dbReference type="AlphaFoldDB" id="A0A075FUY0"/>
<dbReference type="NCBIfam" id="TIGR01409">
    <property type="entry name" value="TAT_signal_seq"/>
    <property type="match status" value="1"/>
</dbReference>
<evidence type="ECO:0000256" key="5">
    <source>
        <dbReference type="ARBA" id="ARBA00023157"/>
    </source>
</evidence>
<evidence type="ECO:0000256" key="6">
    <source>
        <dbReference type="SAM" id="Phobius"/>
    </source>
</evidence>
<keyword evidence="6" id="KW-1133">Transmembrane helix</keyword>
<dbReference type="Gene3D" id="2.102.10.10">
    <property type="entry name" value="Rieske [2Fe-2S] iron-sulphur domain"/>
    <property type="match status" value="1"/>
</dbReference>
<evidence type="ECO:0000256" key="3">
    <source>
        <dbReference type="ARBA" id="ARBA00023004"/>
    </source>
</evidence>
<evidence type="ECO:0000256" key="1">
    <source>
        <dbReference type="ARBA" id="ARBA00022714"/>
    </source>
</evidence>
<feature type="transmembrane region" description="Helical" evidence="6">
    <location>
        <begin position="12"/>
        <end position="33"/>
    </location>
</feature>
<keyword evidence="3" id="KW-0408">Iron</keyword>
<keyword evidence="1" id="KW-0001">2Fe-2S</keyword>
<dbReference type="InterPro" id="IPR006311">
    <property type="entry name" value="TAT_signal"/>
</dbReference>
<sequence>MDITRRGFLKGALGLAGAGMTGALTVPALKSLLPPPVTRCNEDDAHETLTYKSESGKWYESKGGKVAKKEDFKLWDVAIVNWGPKELEEELGSCEIQLALVKVPTEAVMENLGVSDDGGNSTMMAYHTYKCPHLCCKPVFTPEGTSTISGDDYENMFLCPCHLSMFDPISVIKNIDEQGREVMAAELLEGPAPYGLPVVPIAEKDGGLIGLTTHLDWLKYCGQG</sequence>
<evidence type="ECO:0000259" key="7">
    <source>
        <dbReference type="PROSITE" id="PS51296"/>
    </source>
</evidence>
<keyword evidence="6" id="KW-0472">Membrane</keyword>
<evidence type="ECO:0000256" key="4">
    <source>
        <dbReference type="ARBA" id="ARBA00023014"/>
    </source>
</evidence>